<dbReference type="SUPFAM" id="SSF51735">
    <property type="entry name" value="NAD(P)-binding Rossmann-fold domains"/>
    <property type="match status" value="1"/>
</dbReference>
<evidence type="ECO:0000259" key="8">
    <source>
        <dbReference type="Pfam" id="PF11975"/>
    </source>
</evidence>
<evidence type="ECO:0000256" key="2">
    <source>
        <dbReference type="ARBA" id="ARBA00022723"/>
    </source>
</evidence>
<protein>
    <submittedName>
        <fullName evidence="9">6-phospho-beta-glucosidase</fullName>
    </submittedName>
</protein>
<proteinExistence type="inferred from homology"/>
<dbReference type="InterPro" id="IPR001088">
    <property type="entry name" value="Glyco_hydro_4"/>
</dbReference>
<dbReference type="InterPro" id="IPR022616">
    <property type="entry name" value="Glyco_hydro_4_C"/>
</dbReference>
<keyword evidence="6 7" id="KW-0326">Glycosidase</keyword>
<keyword evidence="4 7" id="KW-0520">NAD</keyword>
<organism evidence="9 10">
    <name type="scientific">Streptomyces tricolor</name>
    <dbReference type="NCBI Taxonomy" id="68277"/>
    <lineage>
        <taxon>Bacteria</taxon>
        <taxon>Bacillati</taxon>
        <taxon>Actinomycetota</taxon>
        <taxon>Actinomycetes</taxon>
        <taxon>Kitasatosporales</taxon>
        <taxon>Streptomycetaceae</taxon>
        <taxon>Streptomyces</taxon>
        <taxon>Streptomyces violaceoruber group</taxon>
    </lineage>
</organism>
<comment type="caution">
    <text evidence="9">The sequence shown here is derived from an EMBL/GenBank/DDBJ whole genome shotgun (WGS) entry which is preliminary data.</text>
</comment>
<evidence type="ECO:0000256" key="4">
    <source>
        <dbReference type="ARBA" id="ARBA00023027"/>
    </source>
</evidence>
<evidence type="ECO:0000256" key="5">
    <source>
        <dbReference type="ARBA" id="ARBA00023211"/>
    </source>
</evidence>
<comment type="cofactor">
    <cofactor evidence="7">
        <name>NAD(+)</name>
        <dbReference type="ChEBI" id="CHEBI:57540"/>
    </cofactor>
    <text evidence="7">Binds 1 NAD(+) per subunit.</text>
</comment>
<evidence type="ECO:0000256" key="7">
    <source>
        <dbReference type="RuleBase" id="RU361152"/>
    </source>
</evidence>
<dbReference type="PANTHER" id="PTHR32092">
    <property type="entry name" value="6-PHOSPHO-BETA-GLUCOSIDASE-RELATED"/>
    <property type="match status" value="1"/>
</dbReference>
<feature type="domain" description="Glycosyl hydrolase family 4 C-terminal" evidence="8">
    <location>
        <begin position="190"/>
        <end position="397"/>
    </location>
</feature>
<sequence>MKLTVVGGGSTYTPELVDGFARLRDTLPVEELVLVDPAAERLEPVGGLARRIFARQAHPGRIVTTSDLDAGVDGADAVLLQLRVGGQAAREQDETWPLECGCIGQETTGAGGLAKALRTVPVVLDIAERVRRTNPRAWIIDFTNPVGIVTRALLQAGHRAVGLCNVAIGFQRKFAALLGTDPKDVHLDHVGLNHLTWETGVRLGGPEGADVLPELLAGHGDAVADDVRLPRPLLDRLGVVPSYYLRYYYAHDEVVRELRTKPSRASEVAAMERELLAMYRDPELAEKPALLAKRGGAYYSEAAVDLAAALLGGGGSPYQVVNTLNKGTLPFLPDEAVIEVQAAVGPAGPVPLPVAGLDPLFSGLIANVTAYEELALEAALRGGRDRVFRALLAHPLIGQYAYADTLTDRLVAHNREHLAWA</sequence>
<dbReference type="Proteomes" id="UP001299012">
    <property type="component" value="Unassembled WGS sequence"/>
</dbReference>
<evidence type="ECO:0000313" key="10">
    <source>
        <dbReference type="Proteomes" id="UP001299012"/>
    </source>
</evidence>
<evidence type="ECO:0000256" key="6">
    <source>
        <dbReference type="ARBA" id="ARBA00023295"/>
    </source>
</evidence>
<comment type="similarity">
    <text evidence="1 7">Belongs to the glycosyl hydrolase 4 family.</text>
</comment>
<dbReference type="Gene3D" id="3.40.50.720">
    <property type="entry name" value="NAD(P)-binding Rossmann-like Domain"/>
    <property type="match status" value="1"/>
</dbReference>
<keyword evidence="3 7" id="KW-0378">Hydrolase</keyword>
<dbReference type="EMBL" id="JAKKZF010000181">
    <property type="protein sequence ID" value="MCG0067892.1"/>
    <property type="molecule type" value="Genomic_DNA"/>
</dbReference>
<evidence type="ECO:0000256" key="3">
    <source>
        <dbReference type="ARBA" id="ARBA00022801"/>
    </source>
</evidence>
<keyword evidence="2" id="KW-0479">Metal-binding</keyword>
<name>A0ABS9JQS4_9ACTN</name>
<reference evidence="9 10" key="1">
    <citation type="submission" date="2022-01" db="EMBL/GenBank/DDBJ databases">
        <title>Draft Genome Sequences of Seven Type Strains of the Genus Streptomyces.</title>
        <authorList>
            <person name="Aziz S."/>
            <person name="Coretto E."/>
            <person name="Chronakova A."/>
            <person name="Sproer C."/>
            <person name="Huber K."/>
            <person name="Nouioui I."/>
            <person name="Gross H."/>
        </authorList>
    </citation>
    <scope>NUCLEOTIDE SEQUENCE [LARGE SCALE GENOMIC DNA]</scope>
    <source>
        <strain evidence="9 10">DSM 41685</strain>
    </source>
</reference>
<dbReference type="SUPFAM" id="SSF56327">
    <property type="entry name" value="LDH C-terminal domain-like"/>
    <property type="match status" value="1"/>
</dbReference>
<evidence type="ECO:0000313" key="9">
    <source>
        <dbReference type="EMBL" id="MCG0067892.1"/>
    </source>
</evidence>
<accession>A0ABS9JQS4</accession>
<dbReference type="Pfam" id="PF02056">
    <property type="entry name" value="Glyco_hydro_4"/>
    <property type="match status" value="1"/>
</dbReference>
<dbReference type="InterPro" id="IPR015955">
    <property type="entry name" value="Lactate_DH/Glyco_Ohase_4_C"/>
</dbReference>
<keyword evidence="5" id="KW-0464">Manganese</keyword>
<dbReference type="CDD" id="cd05296">
    <property type="entry name" value="GH4_P_beta_glucosidase"/>
    <property type="match status" value="1"/>
</dbReference>
<dbReference type="InterPro" id="IPR036291">
    <property type="entry name" value="NAD(P)-bd_dom_sf"/>
</dbReference>
<evidence type="ECO:0000256" key="1">
    <source>
        <dbReference type="ARBA" id="ARBA00010141"/>
    </source>
</evidence>
<dbReference type="Pfam" id="PF11975">
    <property type="entry name" value="Glyco_hydro_4C"/>
    <property type="match status" value="1"/>
</dbReference>
<keyword evidence="10" id="KW-1185">Reference proteome</keyword>
<dbReference type="RefSeq" id="WP_059249598.1">
    <property type="nucleotide sequence ID" value="NZ_JAKKZF010000181.1"/>
</dbReference>
<dbReference type="PRINTS" id="PR00732">
    <property type="entry name" value="GLHYDRLASE4"/>
</dbReference>
<dbReference type="PANTHER" id="PTHR32092:SF5">
    <property type="entry name" value="6-PHOSPHO-BETA-GLUCOSIDASE"/>
    <property type="match status" value="1"/>
</dbReference>
<dbReference type="Gene3D" id="3.90.110.10">
    <property type="entry name" value="Lactate dehydrogenase/glycoside hydrolase, family 4, C-terminal"/>
    <property type="match status" value="1"/>
</dbReference>
<gene>
    <name evidence="9" type="ORF">L0F81_32270</name>
</gene>